<accession>A0ABW0VS04</accession>
<dbReference type="InterPro" id="IPR051328">
    <property type="entry name" value="T7SS_ABC-Transporter"/>
</dbReference>
<dbReference type="Gene3D" id="1.10.287.950">
    <property type="entry name" value="Methyl-accepting chemotaxis protein"/>
    <property type="match status" value="1"/>
</dbReference>
<feature type="domain" description="ABC-2 type transporter transmembrane" evidence="7">
    <location>
        <begin position="328"/>
        <end position="550"/>
    </location>
</feature>
<dbReference type="Pfam" id="PF12698">
    <property type="entry name" value="ABC2_membrane_3"/>
    <property type="match status" value="1"/>
</dbReference>
<feature type="transmembrane region" description="Helical" evidence="6">
    <location>
        <begin position="449"/>
        <end position="470"/>
    </location>
</feature>
<reference evidence="9" key="1">
    <citation type="journal article" date="2019" name="Int. J. Syst. Evol. Microbiol.">
        <title>The Global Catalogue of Microorganisms (GCM) 10K type strain sequencing project: providing services to taxonomists for standard genome sequencing and annotation.</title>
        <authorList>
            <consortium name="The Broad Institute Genomics Platform"/>
            <consortium name="The Broad Institute Genome Sequencing Center for Infectious Disease"/>
            <person name="Wu L."/>
            <person name="Ma J."/>
        </authorList>
    </citation>
    <scope>NUCLEOTIDE SEQUENCE [LARGE SCALE GENOMIC DNA]</scope>
    <source>
        <strain evidence="9">CGMCC 1.3240</strain>
    </source>
</reference>
<organism evidence="8 9">
    <name type="scientific">Paenibacillus solisilvae</name>
    <dbReference type="NCBI Taxonomy" id="2486751"/>
    <lineage>
        <taxon>Bacteria</taxon>
        <taxon>Bacillati</taxon>
        <taxon>Bacillota</taxon>
        <taxon>Bacilli</taxon>
        <taxon>Bacillales</taxon>
        <taxon>Paenibacillaceae</taxon>
        <taxon>Paenibacillus</taxon>
    </lineage>
</organism>
<gene>
    <name evidence="8" type="ORF">ACFPYJ_00220</name>
</gene>
<evidence type="ECO:0000313" key="9">
    <source>
        <dbReference type="Proteomes" id="UP001596047"/>
    </source>
</evidence>
<feature type="transmembrane region" description="Helical" evidence="6">
    <location>
        <begin position="375"/>
        <end position="395"/>
    </location>
</feature>
<comment type="subcellular location">
    <subcellularLocation>
        <location evidence="1">Membrane</location>
        <topology evidence="1">Multi-pass membrane protein</topology>
    </subcellularLocation>
</comment>
<dbReference type="PANTHER" id="PTHR43077:SF5">
    <property type="entry name" value="PHAGE INFECTION PROTEIN"/>
    <property type="match status" value="1"/>
</dbReference>
<evidence type="ECO:0000259" key="7">
    <source>
        <dbReference type="Pfam" id="PF12698"/>
    </source>
</evidence>
<dbReference type="RefSeq" id="WP_379186040.1">
    <property type="nucleotide sequence ID" value="NZ_JBHSOW010000002.1"/>
</dbReference>
<dbReference type="EMBL" id="JBHSOW010000002">
    <property type="protein sequence ID" value="MFC5647574.1"/>
    <property type="molecule type" value="Genomic_DNA"/>
</dbReference>
<evidence type="ECO:0000256" key="1">
    <source>
        <dbReference type="ARBA" id="ARBA00004141"/>
    </source>
</evidence>
<evidence type="ECO:0000256" key="6">
    <source>
        <dbReference type="SAM" id="Phobius"/>
    </source>
</evidence>
<keyword evidence="2 6" id="KW-0812">Transmembrane</keyword>
<dbReference type="SUPFAM" id="SSF58104">
    <property type="entry name" value="Methyl-accepting chemotaxis protein (MCP) signaling domain"/>
    <property type="match status" value="1"/>
</dbReference>
<evidence type="ECO:0000256" key="3">
    <source>
        <dbReference type="ARBA" id="ARBA00022989"/>
    </source>
</evidence>
<name>A0ABW0VS04_9BACL</name>
<protein>
    <submittedName>
        <fullName evidence="8">YhgE/Pip family protein</fullName>
    </submittedName>
</protein>
<dbReference type="NCBIfam" id="TIGR03062">
    <property type="entry name" value="pip_yhgE_Cterm"/>
    <property type="match status" value="1"/>
</dbReference>
<feature type="transmembrane region" description="Helical" evidence="6">
    <location>
        <begin position="531"/>
        <end position="552"/>
    </location>
</feature>
<keyword evidence="5" id="KW-0175">Coiled coil</keyword>
<keyword evidence="3 6" id="KW-1133">Transmembrane helix</keyword>
<evidence type="ECO:0000256" key="4">
    <source>
        <dbReference type="ARBA" id="ARBA00023136"/>
    </source>
</evidence>
<sequence>MIFDQILNGAKGLKAAAEGAAKLAEAAKQASVGADQLSSGLRQSGDGMKKLEAGITPLTAGANELENGLIRLGTIAELFNKTMVDWTNRRTSGGDKLSDADKQLEVIQNGLLTTMGQVRTNVQQMKNSLQAVNDSAAQLQKVRDAAAPIQDKLDTLAQNMDEGRASLNELGQQFADLSKDERFKRAVQRLEAAEGARAEAEQALTALNQSIESLSASMQQATSQLSGNAAAMLQTLDKLSSDMESFRTSAKNASDWLDQQKSLVDSVSDRISDVAAGVMKLQDGSGKLVNGMLQLYGGVEALRVGNTKLEEGANSLRDGLKQISSGQAELANKLTDAAAIAAKDDQSEKRQQIIQNPVEMEETNLHPVPSNGVGFAPYFIALSLWVGSLVLFFVIDITQVRAHPRGPLSYLTNKYLALCSVSVCQALLSVFILHAGLGIPTVEAPMAMYAYAILIGLVFTAILFMMISILGSDVGRFAAVLILMLQLTSSSGSYPVELEPGLFRFIQPYLPMTYAVEGLRHLISTGGAQEIIRTALVLSGFGLCSLLLLYVVKRHKVMDEIQHTAA</sequence>
<feature type="transmembrane region" description="Helical" evidence="6">
    <location>
        <begin position="477"/>
        <end position="496"/>
    </location>
</feature>
<keyword evidence="4 6" id="KW-0472">Membrane</keyword>
<feature type="coiled-coil region" evidence="5">
    <location>
        <begin position="122"/>
        <end position="224"/>
    </location>
</feature>
<evidence type="ECO:0000256" key="2">
    <source>
        <dbReference type="ARBA" id="ARBA00022692"/>
    </source>
</evidence>
<dbReference type="InterPro" id="IPR017501">
    <property type="entry name" value="Phage_infect_YhgE_C"/>
</dbReference>
<comment type="caution">
    <text evidence="8">The sequence shown here is derived from an EMBL/GenBank/DDBJ whole genome shotgun (WGS) entry which is preliminary data.</text>
</comment>
<feature type="transmembrane region" description="Helical" evidence="6">
    <location>
        <begin position="415"/>
        <end position="437"/>
    </location>
</feature>
<proteinExistence type="predicted"/>
<dbReference type="InterPro" id="IPR013525">
    <property type="entry name" value="ABC2_TM"/>
</dbReference>
<dbReference type="Gene3D" id="1.20.5.340">
    <property type="match status" value="1"/>
</dbReference>
<dbReference type="Proteomes" id="UP001596047">
    <property type="component" value="Unassembled WGS sequence"/>
</dbReference>
<evidence type="ECO:0000256" key="5">
    <source>
        <dbReference type="SAM" id="Coils"/>
    </source>
</evidence>
<keyword evidence="9" id="KW-1185">Reference proteome</keyword>
<dbReference type="PANTHER" id="PTHR43077">
    <property type="entry name" value="TRANSPORT PERMEASE YVFS-RELATED"/>
    <property type="match status" value="1"/>
</dbReference>
<evidence type="ECO:0000313" key="8">
    <source>
        <dbReference type="EMBL" id="MFC5647574.1"/>
    </source>
</evidence>